<sequence length="162" mass="18072">MTMRPASPDDLETIATLTAAAYLPYTELLGAPPIPVTEDYAPRIERGEVWLREIGGETAGLLVVERYSDHLMLFSIAVSPAFQGGGHGLSMLRWLEGKAREWTVPEIRLYTNARMERNIALYGAYGFRETGRRPNPYRPGWTLVDMTKEIDAARTAANGRTT</sequence>
<protein>
    <submittedName>
        <fullName evidence="4">GNAT family N-acetyltransferase</fullName>
    </submittedName>
</protein>
<dbReference type="AlphaFoldDB" id="A0A3S0RAI0"/>
<dbReference type="PROSITE" id="PS51186">
    <property type="entry name" value="GNAT"/>
    <property type="match status" value="1"/>
</dbReference>
<dbReference type="InterPro" id="IPR000182">
    <property type="entry name" value="GNAT_dom"/>
</dbReference>
<evidence type="ECO:0000259" key="3">
    <source>
        <dbReference type="PROSITE" id="PS51186"/>
    </source>
</evidence>
<reference evidence="5" key="1">
    <citation type="submission" date="2018-11" db="EMBL/GenBank/DDBJ databases">
        <title>Rhizobium chutanense sp. nov., isolated from root nodules of Phaseolus vulgaris in China.</title>
        <authorList>
            <person name="Huo Y."/>
        </authorList>
    </citation>
    <scope>NUCLEOTIDE SEQUENCE [LARGE SCALE GENOMIC DNA]</scope>
    <source>
        <strain evidence="5">CCBAU 65647</strain>
    </source>
</reference>
<proteinExistence type="predicted"/>
<evidence type="ECO:0000256" key="2">
    <source>
        <dbReference type="ARBA" id="ARBA00023315"/>
    </source>
</evidence>
<dbReference type="Gene3D" id="3.40.630.30">
    <property type="match status" value="1"/>
</dbReference>
<feature type="domain" description="N-acetyltransferase" evidence="3">
    <location>
        <begin position="1"/>
        <end position="151"/>
    </location>
</feature>
<dbReference type="InterPro" id="IPR050832">
    <property type="entry name" value="Bact_Acetyltransf"/>
</dbReference>
<keyword evidence="2" id="KW-0012">Acyltransferase</keyword>
<evidence type="ECO:0000256" key="1">
    <source>
        <dbReference type="ARBA" id="ARBA00022679"/>
    </source>
</evidence>
<comment type="caution">
    <text evidence="4">The sequence shown here is derived from an EMBL/GenBank/DDBJ whole genome shotgun (WGS) entry which is preliminary data.</text>
</comment>
<gene>
    <name evidence="4" type="ORF">EFQ99_11525</name>
</gene>
<dbReference type="EMBL" id="RJTH01000003">
    <property type="protein sequence ID" value="RUM25383.1"/>
    <property type="molecule type" value="Genomic_DNA"/>
</dbReference>
<dbReference type="SUPFAM" id="SSF55729">
    <property type="entry name" value="Acyl-CoA N-acyltransferases (Nat)"/>
    <property type="match status" value="1"/>
</dbReference>
<dbReference type="Proteomes" id="UP000278823">
    <property type="component" value="Unassembled WGS sequence"/>
</dbReference>
<evidence type="ECO:0000313" key="5">
    <source>
        <dbReference type="Proteomes" id="UP000278823"/>
    </source>
</evidence>
<name>A0A3S0RAI0_9HYPH</name>
<keyword evidence="5" id="KW-1185">Reference proteome</keyword>
<accession>A0A3S0RAI0</accession>
<dbReference type="InterPro" id="IPR016181">
    <property type="entry name" value="Acyl_CoA_acyltransferase"/>
</dbReference>
<dbReference type="GO" id="GO:0016747">
    <property type="term" value="F:acyltransferase activity, transferring groups other than amino-acyl groups"/>
    <property type="evidence" value="ECO:0007669"/>
    <property type="project" value="InterPro"/>
</dbReference>
<keyword evidence="1 4" id="KW-0808">Transferase</keyword>
<dbReference type="OrthoDB" id="281808at2"/>
<dbReference type="PANTHER" id="PTHR43877">
    <property type="entry name" value="AMINOALKYLPHOSPHONATE N-ACETYLTRANSFERASE-RELATED-RELATED"/>
    <property type="match status" value="1"/>
</dbReference>
<dbReference type="RefSeq" id="WP_126921158.1">
    <property type="nucleotide sequence ID" value="NZ_ML133688.1"/>
</dbReference>
<organism evidence="4 5">
    <name type="scientific">Rhizobium vallis</name>
    <dbReference type="NCBI Taxonomy" id="634290"/>
    <lineage>
        <taxon>Bacteria</taxon>
        <taxon>Pseudomonadati</taxon>
        <taxon>Pseudomonadota</taxon>
        <taxon>Alphaproteobacteria</taxon>
        <taxon>Hyphomicrobiales</taxon>
        <taxon>Rhizobiaceae</taxon>
        <taxon>Rhizobium/Agrobacterium group</taxon>
        <taxon>Rhizobium</taxon>
    </lineage>
</organism>
<dbReference type="Pfam" id="PF00583">
    <property type="entry name" value="Acetyltransf_1"/>
    <property type="match status" value="1"/>
</dbReference>
<evidence type="ECO:0000313" key="4">
    <source>
        <dbReference type="EMBL" id="RUM25383.1"/>
    </source>
</evidence>
<dbReference type="CDD" id="cd04301">
    <property type="entry name" value="NAT_SF"/>
    <property type="match status" value="1"/>
</dbReference>